<feature type="domain" description="Condensation" evidence="2">
    <location>
        <begin position="561"/>
        <end position="906"/>
    </location>
</feature>
<evidence type="ECO:0000256" key="1">
    <source>
        <dbReference type="SAM" id="MobiDB-lite"/>
    </source>
</evidence>
<organism evidence="3 4">
    <name type="scientific">Streptomyces guryensis</name>
    <dbReference type="NCBI Taxonomy" id="2886947"/>
    <lineage>
        <taxon>Bacteria</taxon>
        <taxon>Bacillati</taxon>
        <taxon>Actinomycetota</taxon>
        <taxon>Actinomycetes</taxon>
        <taxon>Kitasatosporales</taxon>
        <taxon>Streptomycetaceae</taxon>
        <taxon>Streptomyces</taxon>
    </lineage>
</organism>
<comment type="caution">
    <text evidence="3">The sequence shown here is derived from an EMBL/GenBank/DDBJ whole genome shotgun (WGS) entry which is preliminary data.</text>
</comment>
<feature type="compositionally biased region" description="Low complexity" evidence="1">
    <location>
        <begin position="313"/>
        <end position="336"/>
    </location>
</feature>
<dbReference type="AlphaFoldDB" id="A0A9Q3VZK8"/>
<proteinExistence type="predicted"/>
<dbReference type="RefSeq" id="WP_232655992.1">
    <property type="nucleotide sequence ID" value="NZ_JAJSBI010000057.1"/>
</dbReference>
<feature type="region of interest" description="Disordered" evidence="1">
    <location>
        <begin position="295"/>
        <end position="340"/>
    </location>
</feature>
<dbReference type="Gene3D" id="3.30.559.10">
    <property type="entry name" value="Chloramphenicol acetyltransferase-like domain"/>
    <property type="match status" value="2"/>
</dbReference>
<protein>
    <submittedName>
        <fullName evidence="3">Condensation domain-containing protein</fullName>
    </submittedName>
</protein>
<gene>
    <name evidence="3" type="ORF">LJ657_47535</name>
</gene>
<dbReference type="GO" id="GO:0044550">
    <property type="term" value="P:secondary metabolite biosynthetic process"/>
    <property type="evidence" value="ECO:0007669"/>
    <property type="project" value="TreeGrafter"/>
</dbReference>
<dbReference type="Pfam" id="PF00668">
    <property type="entry name" value="Condensation"/>
    <property type="match status" value="1"/>
</dbReference>
<dbReference type="GO" id="GO:0031177">
    <property type="term" value="F:phosphopantetheine binding"/>
    <property type="evidence" value="ECO:0007669"/>
    <property type="project" value="TreeGrafter"/>
</dbReference>
<dbReference type="EMBL" id="JAJSBI010000057">
    <property type="protein sequence ID" value="MCD9881047.1"/>
    <property type="molecule type" value="Genomic_DNA"/>
</dbReference>
<reference evidence="3" key="1">
    <citation type="submission" date="2021-12" db="EMBL/GenBank/DDBJ databases">
        <authorList>
            <person name="Lee J.-H."/>
            <person name="Kim S.-B."/>
        </authorList>
    </citation>
    <scope>NUCLEOTIDE SEQUENCE</scope>
    <source>
        <strain evidence="3">NR30</strain>
    </source>
</reference>
<dbReference type="InterPro" id="IPR023213">
    <property type="entry name" value="CAT-like_dom_sf"/>
</dbReference>
<feature type="region of interest" description="Disordered" evidence="1">
    <location>
        <begin position="471"/>
        <end position="500"/>
    </location>
</feature>
<evidence type="ECO:0000313" key="4">
    <source>
        <dbReference type="Proteomes" id="UP001108029"/>
    </source>
</evidence>
<dbReference type="GO" id="GO:0043041">
    <property type="term" value="P:amino acid activation for nonribosomal peptide biosynthetic process"/>
    <property type="evidence" value="ECO:0007669"/>
    <property type="project" value="TreeGrafter"/>
</dbReference>
<dbReference type="PANTHER" id="PTHR45527:SF1">
    <property type="entry name" value="FATTY ACID SYNTHASE"/>
    <property type="match status" value="1"/>
</dbReference>
<evidence type="ECO:0000313" key="3">
    <source>
        <dbReference type="EMBL" id="MCD9881047.1"/>
    </source>
</evidence>
<dbReference type="Gene3D" id="3.30.559.30">
    <property type="entry name" value="Nonribosomal peptide synthetase, condensation domain"/>
    <property type="match status" value="2"/>
</dbReference>
<accession>A0A9Q3VZK8</accession>
<name>A0A9Q3VZK8_9ACTN</name>
<sequence length="1139" mass="119239">MTRRSSAEPPLTVVAAGPVLELYGPLGPATVDRALARAVVRRPDLRGWSLDGDEGPRADGGGTAGVLHARLRRHGAGHHTLHLAASGTGRPDRPEAALDAAGLMADLLSVPPGPVPLEPALRAVLRTLDEAPHRAHRGMLLRFRDAVGPDVLRDALAAVVAAQPILCTPLRAGRAGTLLLGTRTQGVQAPQGLLTTARFAGPAAFDAAVADARRGLDPRTGTSLRAVHAQGGVPGLAGSDLLFLAVHELAADLASWRILLEDLDTALGALAAGTTPPLQGDAGWLEEWGARLAATSADRADETPGPAPALACGTAAGSGTPPAASGASAEGVSAEGTTAPYGDGGPEAAYTCFSLGARETRLLTTILPHWHRLSAAEVLAAAFGQALARWCRAREAVFDLCTDGRALLPAHARAVGPFTRARRIRLDADPDLAPARFLAAAAGALTADEPPGTGPGSPAAGRLPRARLTHHDAGELPAPSPRFTVVRTDEEDPPRRTEGFGEYGIEVRTHVEDGRLHVRAVAGGVLRADLDVLCGHLRTVAEQLAGPEAERSPAPSAGPVVAATPRQQQLLAQSLARPGAGHHIEQLQWTWNGPLDSERFTAAWQAVAESETLLRAAFDPRDHTRITLHDHATVQVERLSHQDITWPSLLERDRRRAVDVHRPGPLRITLHDGPVSEAGAAQTRVLLTFHQALVDTWSAQVLLREFYRAYLNGGTAAGGERRPDLRDYARWLEEQDTVGAREFWAGATPPPQAVYPARVGAPTSHTGSGRISRRLSRHDAVRLVHWAAACGVTETAALHAAWALLLHRATATGQAATVAFGVSVDGRGISLEGVEQLTGPLLGVLPMTVDVDPAGTVPQLLTALRDRALDMSAYEWISTEHLRRWSARGDDEELFATAVLVERPVRPGDDLVAELSGQGITFEPPHSTGASSTLPIGLLARYNQLGNLVVTAIHDRSRFAESEAAKLLAQSMRLLRVFPDLADGSRPISAVLDALSDSEVPSMAPAAGPGDTVLVTLSPGRRTDGPAVCLVPPPGADHACYDVLVPLHAGAGPLLAVSTAQEPHAVAQALLNVLGPGRPLVLAGWSGSGQPAHRIAAHVAAGARHDPVIVTHGAGEAYAESLAGTLDQVLGALGDGPRP</sequence>
<dbReference type="GO" id="GO:0008610">
    <property type="term" value="P:lipid biosynthetic process"/>
    <property type="evidence" value="ECO:0007669"/>
    <property type="project" value="UniProtKB-ARBA"/>
</dbReference>
<keyword evidence="4" id="KW-1185">Reference proteome</keyword>
<dbReference type="Proteomes" id="UP001108029">
    <property type="component" value="Unassembled WGS sequence"/>
</dbReference>
<dbReference type="PANTHER" id="PTHR45527">
    <property type="entry name" value="NONRIBOSOMAL PEPTIDE SYNTHETASE"/>
    <property type="match status" value="1"/>
</dbReference>
<evidence type="ECO:0000259" key="2">
    <source>
        <dbReference type="Pfam" id="PF00668"/>
    </source>
</evidence>
<dbReference type="GO" id="GO:0005737">
    <property type="term" value="C:cytoplasm"/>
    <property type="evidence" value="ECO:0007669"/>
    <property type="project" value="TreeGrafter"/>
</dbReference>
<dbReference type="InterPro" id="IPR001242">
    <property type="entry name" value="Condensation_dom"/>
</dbReference>
<dbReference type="SUPFAM" id="SSF52777">
    <property type="entry name" value="CoA-dependent acyltransferases"/>
    <property type="match status" value="4"/>
</dbReference>
<dbReference type="GO" id="GO:0003824">
    <property type="term" value="F:catalytic activity"/>
    <property type="evidence" value="ECO:0007669"/>
    <property type="project" value="InterPro"/>
</dbReference>